<reference evidence="8 9" key="1">
    <citation type="journal article" date="2012" name="PLoS Pathog.">
        <title>Diverse lifestyles and strategies of plant pathogenesis encoded in the genomes of eighteen Dothideomycetes fungi.</title>
        <authorList>
            <person name="Ohm R.A."/>
            <person name="Feau N."/>
            <person name="Henrissat B."/>
            <person name="Schoch C.L."/>
            <person name="Horwitz B.A."/>
            <person name="Barry K.W."/>
            <person name="Condon B.J."/>
            <person name="Copeland A.C."/>
            <person name="Dhillon B."/>
            <person name="Glaser F."/>
            <person name="Hesse C.N."/>
            <person name="Kosti I."/>
            <person name="LaButti K."/>
            <person name="Lindquist E.A."/>
            <person name="Lucas S."/>
            <person name="Salamov A.A."/>
            <person name="Bradshaw R.E."/>
            <person name="Ciuffetti L."/>
            <person name="Hamelin R.C."/>
            <person name="Kema G.H.J."/>
            <person name="Lawrence C."/>
            <person name="Scott J.A."/>
            <person name="Spatafora J.W."/>
            <person name="Turgeon B.G."/>
            <person name="de Wit P.J.G.M."/>
            <person name="Zhong S."/>
            <person name="Goodwin S.B."/>
            <person name="Grigoriev I.V."/>
        </authorList>
    </citation>
    <scope>NUCLEOTIDE SEQUENCE [LARGE SCALE GENOMIC DNA]</scope>
    <source>
        <strain evidence="9">28A</strain>
    </source>
</reference>
<evidence type="ECO:0000313" key="8">
    <source>
        <dbReference type="EMBL" id="EOA89526.1"/>
    </source>
</evidence>
<keyword evidence="2 6" id="KW-0812">Transmembrane</keyword>
<dbReference type="InterPro" id="IPR011701">
    <property type="entry name" value="MFS"/>
</dbReference>
<dbReference type="EMBL" id="KB908504">
    <property type="protein sequence ID" value="EOA89526.1"/>
    <property type="molecule type" value="Genomic_DNA"/>
</dbReference>
<keyword evidence="3 6" id="KW-1133">Transmembrane helix</keyword>
<evidence type="ECO:0000256" key="1">
    <source>
        <dbReference type="ARBA" id="ARBA00004141"/>
    </source>
</evidence>
<dbReference type="GO" id="GO:0005886">
    <property type="term" value="C:plasma membrane"/>
    <property type="evidence" value="ECO:0007669"/>
    <property type="project" value="TreeGrafter"/>
</dbReference>
<dbReference type="PANTHER" id="PTHR23501">
    <property type="entry name" value="MAJOR FACILITATOR SUPERFAMILY"/>
    <property type="match status" value="1"/>
</dbReference>
<evidence type="ECO:0000259" key="7">
    <source>
        <dbReference type="PROSITE" id="PS50850"/>
    </source>
</evidence>
<dbReference type="Pfam" id="PF07690">
    <property type="entry name" value="MFS_1"/>
    <property type="match status" value="1"/>
</dbReference>
<dbReference type="OrthoDB" id="4139357at2759"/>
<dbReference type="PANTHER" id="PTHR23501:SF156">
    <property type="entry name" value="TRANSPORTER, PUTATIVE-RELATED"/>
    <property type="match status" value="1"/>
</dbReference>
<dbReference type="SUPFAM" id="SSF103473">
    <property type="entry name" value="MFS general substrate transporter"/>
    <property type="match status" value="1"/>
</dbReference>
<dbReference type="InterPro" id="IPR036259">
    <property type="entry name" value="MFS_trans_sf"/>
</dbReference>
<dbReference type="GO" id="GO:0022857">
    <property type="term" value="F:transmembrane transporter activity"/>
    <property type="evidence" value="ECO:0007669"/>
    <property type="project" value="InterPro"/>
</dbReference>
<evidence type="ECO:0000313" key="9">
    <source>
        <dbReference type="Proteomes" id="UP000016935"/>
    </source>
</evidence>
<feature type="transmembrane region" description="Helical" evidence="6">
    <location>
        <begin position="132"/>
        <end position="153"/>
    </location>
</feature>
<dbReference type="eggNOG" id="KOG0254">
    <property type="taxonomic scope" value="Eukaryota"/>
</dbReference>
<dbReference type="AlphaFoldDB" id="R0IY94"/>
<evidence type="ECO:0000256" key="5">
    <source>
        <dbReference type="SAM" id="MobiDB-lite"/>
    </source>
</evidence>
<feature type="transmembrane region" description="Helical" evidence="6">
    <location>
        <begin position="109"/>
        <end position="126"/>
    </location>
</feature>
<reference evidence="8 9" key="2">
    <citation type="journal article" date="2013" name="PLoS Genet.">
        <title>Comparative genome structure, secondary metabolite, and effector coding capacity across Cochliobolus pathogens.</title>
        <authorList>
            <person name="Condon B.J."/>
            <person name="Leng Y."/>
            <person name="Wu D."/>
            <person name="Bushley K.E."/>
            <person name="Ohm R.A."/>
            <person name="Otillar R."/>
            <person name="Martin J."/>
            <person name="Schackwitz W."/>
            <person name="Grimwood J."/>
            <person name="MohdZainudin N."/>
            <person name="Xue C."/>
            <person name="Wang R."/>
            <person name="Manning V.A."/>
            <person name="Dhillon B."/>
            <person name="Tu Z.J."/>
            <person name="Steffenson B.J."/>
            <person name="Salamov A."/>
            <person name="Sun H."/>
            <person name="Lowry S."/>
            <person name="LaButti K."/>
            <person name="Han J."/>
            <person name="Copeland A."/>
            <person name="Lindquist E."/>
            <person name="Barry K."/>
            <person name="Schmutz J."/>
            <person name="Baker S.E."/>
            <person name="Ciuffetti L.M."/>
            <person name="Grigoriev I.V."/>
            <person name="Zhong S."/>
            <person name="Turgeon B.G."/>
        </authorList>
    </citation>
    <scope>NUCLEOTIDE SEQUENCE [LARGE SCALE GENOMIC DNA]</scope>
    <source>
        <strain evidence="9">28A</strain>
    </source>
</reference>
<evidence type="ECO:0000256" key="6">
    <source>
        <dbReference type="SAM" id="Phobius"/>
    </source>
</evidence>
<dbReference type="Proteomes" id="UP000016935">
    <property type="component" value="Unassembled WGS sequence"/>
</dbReference>
<dbReference type="GeneID" id="19402951"/>
<name>R0IY94_EXST2</name>
<proteinExistence type="predicted"/>
<feature type="transmembrane region" description="Helical" evidence="6">
    <location>
        <begin position="38"/>
        <end position="56"/>
    </location>
</feature>
<dbReference type="RefSeq" id="XP_008022386.1">
    <property type="nucleotide sequence ID" value="XM_008024195.1"/>
</dbReference>
<keyword evidence="9" id="KW-1185">Reference proteome</keyword>
<feature type="transmembrane region" description="Helical" evidence="6">
    <location>
        <begin position="68"/>
        <end position="88"/>
    </location>
</feature>
<feature type="transmembrane region" description="Helical" evidence="6">
    <location>
        <begin position="173"/>
        <end position="193"/>
    </location>
</feature>
<sequence>MNLIVAARLIKGLGAGGLDVLQTIILCDITPLKDRPRWLGVLSVANAVGAVTGPFIGGVFAERVGWPWLGWINLIAVGIAGILTFFFLRLKPVGGGLGDKMQKLDWSGFALFTVIGTAIALPLSWANELYSWASWQTLVPLLIAILLIIPFCFVERRAKVPMIPYQIFDNVSIITGTLAGFIYGSLLNPILLYLPLLFQALYRERPFVAAKSTLPICCLIVAMSVTASLLIDWRRKYRIATWSGWAIATIFLGLSYTIDAESSRARNYSARAPDEHHRQLSTPTTTTTKLQRVKTQPIWTRFKKRLQKSNRENQEINSRIKQSRKSMV</sequence>
<feature type="region of interest" description="Disordered" evidence="5">
    <location>
        <begin position="309"/>
        <end position="328"/>
    </location>
</feature>
<dbReference type="Gene3D" id="1.20.1250.20">
    <property type="entry name" value="MFS general substrate transporter like domains"/>
    <property type="match status" value="1"/>
</dbReference>
<dbReference type="InterPro" id="IPR020846">
    <property type="entry name" value="MFS_dom"/>
</dbReference>
<protein>
    <recommendedName>
        <fullName evidence="7">Major facilitator superfamily (MFS) profile domain-containing protein</fullName>
    </recommendedName>
</protein>
<accession>R0IY94</accession>
<comment type="subcellular location">
    <subcellularLocation>
        <location evidence="1">Membrane</location>
        <topology evidence="1">Multi-pass membrane protein</topology>
    </subcellularLocation>
</comment>
<evidence type="ECO:0000256" key="2">
    <source>
        <dbReference type="ARBA" id="ARBA00022692"/>
    </source>
</evidence>
<feature type="transmembrane region" description="Helical" evidence="6">
    <location>
        <begin position="213"/>
        <end position="232"/>
    </location>
</feature>
<keyword evidence="4 6" id="KW-0472">Membrane</keyword>
<evidence type="ECO:0000256" key="4">
    <source>
        <dbReference type="ARBA" id="ARBA00023136"/>
    </source>
</evidence>
<dbReference type="STRING" id="671987.R0IY94"/>
<dbReference type="HOGENOM" id="CLU_847767_0_0_1"/>
<evidence type="ECO:0000256" key="3">
    <source>
        <dbReference type="ARBA" id="ARBA00022989"/>
    </source>
</evidence>
<organism evidence="8 9">
    <name type="scientific">Exserohilum turcicum (strain 28A)</name>
    <name type="common">Northern leaf blight fungus</name>
    <name type="synonym">Setosphaeria turcica</name>
    <dbReference type="NCBI Taxonomy" id="671987"/>
    <lineage>
        <taxon>Eukaryota</taxon>
        <taxon>Fungi</taxon>
        <taxon>Dikarya</taxon>
        <taxon>Ascomycota</taxon>
        <taxon>Pezizomycotina</taxon>
        <taxon>Dothideomycetes</taxon>
        <taxon>Pleosporomycetidae</taxon>
        <taxon>Pleosporales</taxon>
        <taxon>Pleosporineae</taxon>
        <taxon>Pleosporaceae</taxon>
        <taxon>Exserohilum</taxon>
    </lineage>
</organism>
<gene>
    <name evidence="8" type="ORF">SETTUDRAFT_25848</name>
</gene>
<feature type="domain" description="Major facilitator superfamily (MFS) profile" evidence="7">
    <location>
        <begin position="1"/>
        <end position="328"/>
    </location>
</feature>
<dbReference type="PROSITE" id="PS50850">
    <property type="entry name" value="MFS"/>
    <property type="match status" value="1"/>
</dbReference>